<evidence type="ECO:0000313" key="2">
    <source>
        <dbReference type="EMBL" id="EFN78969.1"/>
    </source>
</evidence>
<reference evidence="2 3" key="1">
    <citation type="journal article" date="2010" name="Science">
        <title>Genomic comparison of the ants Camponotus floridanus and Harpegnathos saltator.</title>
        <authorList>
            <person name="Bonasio R."/>
            <person name="Zhang G."/>
            <person name="Ye C."/>
            <person name="Mutti N.S."/>
            <person name="Fang X."/>
            <person name="Qin N."/>
            <person name="Donahue G."/>
            <person name="Yang P."/>
            <person name="Li Q."/>
            <person name="Li C."/>
            <person name="Zhang P."/>
            <person name="Huang Z."/>
            <person name="Berger S.L."/>
            <person name="Reinberg D."/>
            <person name="Wang J."/>
            <person name="Liebig J."/>
        </authorList>
    </citation>
    <scope>NUCLEOTIDE SEQUENCE [LARGE SCALE GENOMIC DNA]</scope>
    <source>
        <strain evidence="2 3">R22 G/1</strain>
    </source>
</reference>
<evidence type="ECO:0000256" key="1">
    <source>
        <dbReference type="SAM" id="MobiDB-lite"/>
    </source>
</evidence>
<organism evidence="3">
    <name type="scientific">Harpegnathos saltator</name>
    <name type="common">Jerdon's jumping ant</name>
    <dbReference type="NCBI Taxonomy" id="610380"/>
    <lineage>
        <taxon>Eukaryota</taxon>
        <taxon>Metazoa</taxon>
        <taxon>Ecdysozoa</taxon>
        <taxon>Arthropoda</taxon>
        <taxon>Hexapoda</taxon>
        <taxon>Insecta</taxon>
        <taxon>Pterygota</taxon>
        <taxon>Neoptera</taxon>
        <taxon>Endopterygota</taxon>
        <taxon>Hymenoptera</taxon>
        <taxon>Apocrita</taxon>
        <taxon>Aculeata</taxon>
        <taxon>Formicoidea</taxon>
        <taxon>Formicidae</taxon>
        <taxon>Ponerinae</taxon>
        <taxon>Ponerini</taxon>
        <taxon>Harpegnathos</taxon>
    </lineage>
</organism>
<accession>E2BZ63</accession>
<proteinExistence type="predicted"/>
<dbReference type="AlphaFoldDB" id="E2BZ63"/>
<feature type="region of interest" description="Disordered" evidence="1">
    <location>
        <begin position="52"/>
        <end position="82"/>
    </location>
</feature>
<evidence type="ECO:0000313" key="3">
    <source>
        <dbReference type="Proteomes" id="UP000008237"/>
    </source>
</evidence>
<dbReference type="EMBL" id="GL451577">
    <property type="protein sequence ID" value="EFN78969.1"/>
    <property type="molecule type" value="Genomic_DNA"/>
</dbReference>
<name>E2BZ63_HARSA</name>
<protein>
    <submittedName>
        <fullName evidence="2">Uncharacterized protein</fullName>
    </submittedName>
</protein>
<feature type="compositionally biased region" description="Basic and acidic residues" evidence="1">
    <location>
        <begin position="61"/>
        <end position="70"/>
    </location>
</feature>
<gene>
    <name evidence="2" type="ORF">EAI_12122</name>
</gene>
<dbReference type="Proteomes" id="UP000008237">
    <property type="component" value="Unassembled WGS sequence"/>
</dbReference>
<keyword evidence="3" id="KW-1185">Reference proteome</keyword>
<dbReference type="OrthoDB" id="48943at2759"/>
<dbReference type="InParanoid" id="E2BZ63"/>
<sequence length="82" mass="9310">MEYEEKKYGNWPPFGKELPMLSIICKENSIKRTMNVSHNGYRSAIVSSDQEINSLNNSSDLSKEKTEEGNGLRNPGFVNDEI</sequence>